<dbReference type="EMBL" id="JANPWB010000011">
    <property type="protein sequence ID" value="KAJ1132435.1"/>
    <property type="molecule type" value="Genomic_DNA"/>
</dbReference>
<dbReference type="InterPro" id="IPR007593">
    <property type="entry name" value="CD225/Dispanin_fam"/>
</dbReference>
<feature type="transmembrane region" description="Helical" evidence="6">
    <location>
        <begin position="86"/>
        <end position="108"/>
    </location>
</feature>
<accession>A0AAV7PWM1</accession>
<protein>
    <submittedName>
        <fullName evidence="7">Uncharacterized protein</fullName>
    </submittedName>
</protein>
<dbReference type="GO" id="GO:0016020">
    <property type="term" value="C:membrane"/>
    <property type="evidence" value="ECO:0007669"/>
    <property type="project" value="UniProtKB-SubCell"/>
</dbReference>
<evidence type="ECO:0000313" key="8">
    <source>
        <dbReference type="Proteomes" id="UP001066276"/>
    </source>
</evidence>
<evidence type="ECO:0000256" key="2">
    <source>
        <dbReference type="ARBA" id="ARBA00006843"/>
    </source>
</evidence>
<sequence>MSKREIPQPPAIYSCPVYGGGPVPGSISTHTYEEIAYITYPPTTPQYPGVGAQPQYNVGYAQMQDAVVSSQPVVLMVPMQLKEQDYLGYSIFTLLCCCLPLGVAALIFSVKTRDANLRGNAAEALSNSQMARLLNHLALGLGLAITIAWIVYVVCMSLVIENYTNDIENSTSIMHYYG</sequence>
<dbReference type="AlphaFoldDB" id="A0AAV7PWM1"/>
<dbReference type="InterPro" id="IPR051423">
    <property type="entry name" value="CD225/Dispanin"/>
</dbReference>
<evidence type="ECO:0000313" key="7">
    <source>
        <dbReference type="EMBL" id="KAJ1132435.1"/>
    </source>
</evidence>
<evidence type="ECO:0000256" key="1">
    <source>
        <dbReference type="ARBA" id="ARBA00004370"/>
    </source>
</evidence>
<dbReference type="Proteomes" id="UP001066276">
    <property type="component" value="Chromosome 7"/>
</dbReference>
<evidence type="ECO:0000256" key="6">
    <source>
        <dbReference type="SAM" id="Phobius"/>
    </source>
</evidence>
<evidence type="ECO:0000256" key="5">
    <source>
        <dbReference type="ARBA" id="ARBA00023136"/>
    </source>
</evidence>
<keyword evidence="3 6" id="KW-0812">Transmembrane</keyword>
<feature type="transmembrane region" description="Helical" evidence="6">
    <location>
        <begin position="137"/>
        <end position="160"/>
    </location>
</feature>
<keyword evidence="8" id="KW-1185">Reference proteome</keyword>
<reference evidence="7" key="1">
    <citation type="journal article" date="2022" name="bioRxiv">
        <title>Sequencing and chromosome-scale assembly of the giantPleurodeles waltlgenome.</title>
        <authorList>
            <person name="Brown T."/>
            <person name="Elewa A."/>
            <person name="Iarovenko S."/>
            <person name="Subramanian E."/>
            <person name="Araus A.J."/>
            <person name="Petzold A."/>
            <person name="Susuki M."/>
            <person name="Suzuki K.-i.T."/>
            <person name="Hayashi T."/>
            <person name="Toyoda A."/>
            <person name="Oliveira C."/>
            <person name="Osipova E."/>
            <person name="Leigh N.D."/>
            <person name="Simon A."/>
            <person name="Yun M.H."/>
        </authorList>
    </citation>
    <scope>NUCLEOTIDE SEQUENCE</scope>
    <source>
        <strain evidence="7">20211129_DDA</strain>
        <tissue evidence="7">Liver</tissue>
    </source>
</reference>
<evidence type="ECO:0000256" key="4">
    <source>
        <dbReference type="ARBA" id="ARBA00022989"/>
    </source>
</evidence>
<name>A0AAV7PWM1_PLEWA</name>
<dbReference type="Pfam" id="PF04505">
    <property type="entry name" value="CD225"/>
    <property type="match status" value="1"/>
</dbReference>
<evidence type="ECO:0000256" key="3">
    <source>
        <dbReference type="ARBA" id="ARBA00022692"/>
    </source>
</evidence>
<dbReference type="PANTHER" id="PTHR14948">
    <property type="entry name" value="NG5"/>
    <property type="match status" value="1"/>
</dbReference>
<comment type="similarity">
    <text evidence="2">Belongs to the CD225/Dispanin family.</text>
</comment>
<comment type="subcellular location">
    <subcellularLocation>
        <location evidence="1">Membrane</location>
    </subcellularLocation>
</comment>
<dbReference type="PANTHER" id="PTHR14948:SF46">
    <property type="entry name" value="DISPANIN SUBFAMILY A MEMBER 2B-LIKE-RELATED"/>
    <property type="match status" value="1"/>
</dbReference>
<keyword evidence="4 6" id="KW-1133">Transmembrane helix</keyword>
<comment type="caution">
    <text evidence="7">The sequence shown here is derived from an EMBL/GenBank/DDBJ whole genome shotgun (WGS) entry which is preliminary data.</text>
</comment>
<gene>
    <name evidence="7" type="ORF">NDU88_010748</name>
</gene>
<organism evidence="7 8">
    <name type="scientific">Pleurodeles waltl</name>
    <name type="common">Iberian ribbed newt</name>
    <dbReference type="NCBI Taxonomy" id="8319"/>
    <lineage>
        <taxon>Eukaryota</taxon>
        <taxon>Metazoa</taxon>
        <taxon>Chordata</taxon>
        <taxon>Craniata</taxon>
        <taxon>Vertebrata</taxon>
        <taxon>Euteleostomi</taxon>
        <taxon>Amphibia</taxon>
        <taxon>Batrachia</taxon>
        <taxon>Caudata</taxon>
        <taxon>Salamandroidea</taxon>
        <taxon>Salamandridae</taxon>
        <taxon>Pleurodelinae</taxon>
        <taxon>Pleurodeles</taxon>
    </lineage>
</organism>
<proteinExistence type="inferred from homology"/>
<keyword evidence="5 6" id="KW-0472">Membrane</keyword>